<dbReference type="Gene3D" id="3.40.630.10">
    <property type="entry name" value="Zn peptidases"/>
    <property type="match status" value="2"/>
</dbReference>
<dbReference type="SUPFAM" id="SSF53187">
    <property type="entry name" value="Zn-dependent exopeptidases"/>
    <property type="match status" value="1"/>
</dbReference>
<dbReference type="InterPro" id="IPR001160">
    <property type="entry name" value="Peptidase_M20C"/>
</dbReference>
<dbReference type="InterPro" id="IPR011650">
    <property type="entry name" value="Peptidase_M20_dimer"/>
</dbReference>
<evidence type="ECO:0000313" key="2">
    <source>
        <dbReference type="EMBL" id="MDV0445004.1"/>
    </source>
</evidence>
<gene>
    <name evidence="2" type="primary">pepD</name>
    <name evidence="2" type="ORF">MmiAt1_05560</name>
</gene>
<keyword evidence="2" id="KW-0378">Hydrolase</keyword>
<keyword evidence="2" id="KW-0645">Protease</keyword>
<dbReference type="RefSeq" id="WP_318785410.1">
    <property type="nucleotide sequence ID" value="NZ_JAWDKC010000011.1"/>
</dbReference>
<dbReference type="Pfam" id="PF01546">
    <property type="entry name" value="Peptidase_M20"/>
    <property type="match status" value="1"/>
</dbReference>
<keyword evidence="2" id="KW-0224">Dipeptidase</keyword>
<feature type="domain" description="Peptidase M20 dimerisation" evidence="1">
    <location>
        <begin position="251"/>
        <end position="313"/>
    </location>
</feature>
<accession>A0ABU3VNM3</accession>
<evidence type="ECO:0000259" key="1">
    <source>
        <dbReference type="Pfam" id="PF07687"/>
    </source>
</evidence>
<dbReference type="PANTHER" id="PTHR43501:SF1">
    <property type="entry name" value="CYTOSOL NON-SPECIFIC DIPEPTIDASE"/>
    <property type="match status" value="1"/>
</dbReference>
<dbReference type="GO" id="GO:0016805">
    <property type="term" value="F:dipeptidase activity"/>
    <property type="evidence" value="ECO:0007669"/>
    <property type="project" value="UniProtKB-KW"/>
</dbReference>
<dbReference type="Pfam" id="PF07687">
    <property type="entry name" value="M20_dimer"/>
    <property type="match status" value="1"/>
</dbReference>
<keyword evidence="3" id="KW-1185">Reference proteome</keyword>
<dbReference type="EC" id="3.4.13.18" evidence="2"/>
<sequence>MTETIRPDGWNESDFQMVLSIFEQISSIPRCSKNEEQIAAWLEKFGKDRGFETKRDHCNNVLISVPASAGMDNLPAVILQAHTDMVCEKESGTNHNFTADPLKLQYFKEEGISWLTAENTTLGADNGIGMAYMLAAAASDSIAHPPLKLLFTTDEEIGLTGAQGMDSDFVSGEYMINLDSEEEGTIIVGCAGGTQICFKHLVDVENAYDSDDSDDIGGSSSIDSAADSVVDLVVASDDDSVPAKPYTIVVSGLLGGHSGTDIHIGRGNANLILIQFFKRLTERYTQNVIKLIKIKGGTAANTIPRRAELSFVTDIPADSLRAEVADYVMLISSVPSFNDPNVSVEVADADLSNIKKSGLKSFSAKNTGRILNFLIAIPNGVFEMSASIPDLVLTSGNLAIIKTRSNAEYFKGAEKEAESSDLDIYTEKSKRELEIIYSLRSGNELRLKEKIKEMMALSEKHHFNFEITHTYSPWEPDFNSEFLKNCAEIYRKTFGNDVRISAIHAGLECGVFHRQFPSMKMISIGPDITAAHTPGEKLNLDAAEKVWIYLKEILKSFGEMPQSDGNVTE</sequence>
<proteinExistence type="predicted"/>
<organism evidence="2 3">
    <name type="scientific">Methanimicrococcus hacksteinii</name>
    <dbReference type="NCBI Taxonomy" id="3028293"/>
    <lineage>
        <taxon>Archaea</taxon>
        <taxon>Methanobacteriati</taxon>
        <taxon>Methanobacteriota</taxon>
        <taxon>Stenosarchaea group</taxon>
        <taxon>Methanomicrobia</taxon>
        <taxon>Methanosarcinales</taxon>
        <taxon>Methanosarcinaceae</taxon>
        <taxon>Methanimicrococcus</taxon>
    </lineage>
</organism>
<dbReference type="PANTHER" id="PTHR43501">
    <property type="entry name" value="CYTOSOL NON-SPECIFIC DIPEPTIDASE"/>
    <property type="match status" value="1"/>
</dbReference>
<dbReference type="EMBL" id="JAWDKC010000011">
    <property type="protein sequence ID" value="MDV0445004.1"/>
    <property type="molecule type" value="Genomic_DNA"/>
</dbReference>
<dbReference type="Proteomes" id="UP001272052">
    <property type="component" value="Unassembled WGS sequence"/>
</dbReference>
<comment type="caution">
    <text evidence="2">The sequence shown here is derived from an EMBL/GenBank/DDBJ whole genome shotgun (WGS) entry which is preliminary data.</text>
</comment>
<dbReference type="InterPro" id="IPR002933">
    <property type="entry name" value="Peptidase_M20"/>
</dbReference>
<reference evidence="2 3" key="1">
    <citation type="submission" date="2023-06" db="EMBL/GenBank/DDBJ databases">
        <title>Genome sequence of Methanimicrococcus sp. At1.</title>
        <authorList>
            <person name="Protasov E."/>
            <person name="Platt K."/>
            <person name="Poehlein A."/>
            <person name="Daniel R."/>
            <person name="Brune A."/>
        </authorList>
    </citation>
    <scope>NUCLEOTIDE SEQUENCE [LARGE SCALE GENOMIC DNA]</scope>
    <source>
        <strain evidence="2 3">At1</strain>
    </source>
</reference>
<evidence type="ECO:0000313" key="3">
    <source>
        <dbReference type="Proteomes" id="UP001272052"/>
    </source>
</evidence>
<protein>
    <submittedName>
        <fullName evidence="2">Cytosol non-specific dipeptidase</fullName>
        <ecNumber evidence="2">3.4.13.18</ecNumber>
    </submittedName>
</protein>
<dbReference type="PRINTS" id="PR00934">
    <property type="entry name" value="XHISDIPTASE"/>
</dbReference>
<name>A0ABU3VNM3_9EURY</name>